<reference evidence="4" key="1">
    <citation type="submission" date="2021-01" db="EMBL/GenBank/DDBJ databases">
        <title>Modified the classification status of verrucomicrobia.</title>
        <authorList>
            <person name="Feng X."/>
        </authorList>
    </citation>
    <scope>NUCLEOTIDE SEQUENCE</scope>
    <source>
        <strain evidence="4">KCTC 13126</strain>
    </source>
</reference>
<dbReference type="Pfam" id="PF06283">
    <property type="entry name" value="ThuA"/>
    <property type="match status" value="1"/>
</dbReference>
<dbReference type="EMBL" id="JAENIL010000054">
    <property type="protein sequence ID" value="MBK1879678.1"/>
    <property type="molecule type" value="Genomic_DNA"/>
</dbReference>
<evidence type="ECO:0000259" key="3">
    <source>
        <dbReference type="Pfam" id="PF06439"/>
    </source>
</evidence>
<dbReference type="Gene3D" id="3.40.50.880">
    <property type="match status" value="1"/>
</dbReference>
<evidence type="ECO:0000259" key="2">
    <source>
        <dbReference type="Pfam" id="PF06283"/>
    </source>
</evidence>
<gene>
    <name evidence="4" type="ORF">JIN87_22525</name>
</gene>
<dbReference type="RefSeq" id="WP_200357892.1">
    <property type="nucleotide sequence ID" value="NZ_JAENIL010000054.1"/>
</dbReference>
<name>A0A934S673_9BACT</name>
<dbReference type="Gene3D" id="2.60.120.560">
    <property type="entry name" value="Exo-inulinase, domain 1"/>
    <property type="match status" value="1"/>
</dbReference>
<dbReference type="InterPro" id="IPR029062">
    <property type="entry name" value="Class_I_gatase-like"/>
</dbReference>
<dbReference type="AlphaFoldDB" id="A0A934S673"/>
<dbReference type="InterPro" id="IPR029010">
    <property type="entry name" value="ThuA-like"/>
</dbReference>
<dbReference type="Pfam" id="PF06439">
    <property type="entry name" value="3keto-disac_hyd"/>
    <property type="match status" value="1"/>
</dbReference>
<keyword evidence="1" id="KW-0732">Signal</keyword>
<sequence length="582" mass="65072">MRKLLLSLTVLAHGLLPFALSETADDNIKVMLLTGRSNKYHNWKGNSAAIHRHLENAGIFEVDTVVTTPTGESLEGFSPKWSDYQAIVMDYEGEEWPEATKESFVKYMKNGGGLVIVHGSDNSFPHWPEFNEMIGLGGWGGAGLHAPPLYPDDPSKRGSRNHEWGPRVHWKGCQAVHLHDKGGAFHPPSHDFIMTVRTPDHPITKGLPEMWLHANDEVYSRLRGPAKNMTILATGFANPAKRNASPYNEPLLFTIDYGKGRVFHTTLGHVGAKQDDTVPAVNNVDFILTLQRGTEWAATSEVTIPVPDDFPHAYQTSIRPHPKSGWSDLLDPELSKWETFMGIPHSTVKDLPAGTFQSEDVTKGTPMGLNNDPKRVFSTYHKDGETILHITGEIYGGLTTLESYADYHLQAQVRWGEKKWEPRLTVKRDSGILYHCHGEHGAFWNVWKSCLEFQVQESDMGDFITLAGPKAKAPQKKDGKRTVYALGKKYEEWSGYLHAEVEPDYPNGEWNTLDIYVVGDQAIHVVNGKLVMSLKDAVDKNGKKLTSGQIQIQSEAAEVEYKNVRIRPIKTLPPVLVHKAQL</sequence>
<keyword evidence="5" id="KW-1185">Reference proteome</keyword>
<dbReference type="PANTHER" id="PTHR40469:SF2">
    <property type="entry name" value="GALACTOSE-BINDING DOMAIN-LIKE SUPERFAMILY PROTEIN"/>
    <property type="match status" value="1"/>
</dbReference>
<feature type="domain" description="ThuA-like" evidence="2">
    <location>
        <begin position="29"/>
        <end position="272"/>
    </location>
</feature>
<dbReference type="PANTHER" id="PTHR40469">
    <property type="entry name" value="SECRETED GLYCOSYL HYDROLASE"/>
    <property type="match status" value="1"/>
</dbReference>
<feature type="domain" description="3-keto-alpha-glucoside-1,2-lyase/3-keto-2-hydroxy-glucal hydratase" evidence="3">
    <location>
        <begin position="374"/>
        <end position="567"/>
    </location>
</feature>
<dbReference type="SUPFAM" id="SSF52317">
    <property type="entry name" value="Class I glutamine amidotransferase-like"/>
    <property type="match status" value="1"/>
</dbReference>
<dbReference type="Proteomes" id="UP000617628">
    <property type="component" value="Unassembled WGS sequence"/>
</dbReference>
<evidence type="ECO:0000256" key="1">
    <source>
        <dbReference type="SAM" id="SignalP"/>
    </source>
</evidence>
<comment type="caution">
    <text evidence="4">The sequence shown here is derived from an EMBL/GenBank/DDBJ whole genome shotgun (WGS) entry which is preliminary data.</text>
</comment>
<protein>
    <submittedName>
        <fullName evidence="4">DUF1080 domain-containing protein</fullName>
    </submittedName>
</protein>
<organism evidence="4 5">
    <name type="scientific">Pelagicoccus mobilis</name>
    <dbReference type="NCBI Taxonomy" id="415221"/>
    <lineage>
        <taxon>Bacteria</taxon>
        <taxon>Pseudomonadati</taxon>
        <taxon>Verrucomicrobiota</taxon>
        <taxon>Opitutia</taxon>
        <taxon>Puniceicoccales</taxon>
        <taxon>Pelagicoccaceae</taxon>
        <taxon>Pelagicoccus</taxon>
    </lineage>
</organism>
<dbReference type="GO" id="GO:0016787">
    <property type="term" value="F:hydrolase activity"/>
    <property type="evidence" value="ECO:0007669"/>
    <property type="project" value="InterPro"/>
</dbReference>
<dbReference type="InterPro" id="IPR010496">
    <property type="entry name" value="AL/BT2_dom"/>
</dbReference>
<accession>A0A934S673</accession>
<evidence type="ECO:0000313" key="5">
    <source>
        <dbReference type="Proteomes" id="UP000617628"/>
    </source>
</evidence>
<feature type="signal peptide" evidence="1">
    <location>
        <begin position="1"/>
        <end position="19"/>
    </location>
</feature>
<feature type="chain" id="PRO_5037689119" evidence="1">
    <location>
        <begin position="20"/>
        <end position="582"/>
    </location>
</feature>
<proteinExistence type="predicted"/>
<evidence type="ECO:0000313" key="4">
    <source>
        <dbReference type="EMBL" id="MBK1879678.1"/>
    </source>
</evidence>